<dbReference type="Gene3D" id="3.40.390.10">
    <property type="entry name" value="Collagenase (Catalytic Domain)"/>
    <property type="match status" value="1"/>
</dbReference>
<dbReference type="PIRSF" id="PIRSF001191">
    <property type="entry name" value="Peptidase_M10A_matrix"/>
    <property type="match status" value="1"/>
</dbReference>
<dbReference type="InterPro" id="IPR000585">
    <property type="entry name" value="Hemopexin-like_dom"/>
</dbReference>
<reference evidence="24" key="3">
    <citation type="submission" date="2025-09" db="UniProtKB">
        <authorList>
            <consortium name="Ensembl"/>
        </authorList>
    </citation>
    <scope>IDENTIFICATION</scope>
</reference>
<dbReference type="Pfam" id="PF00045">
    <property type="entry name" value="Hemopexin"/>
    <property type="match status" value="2"/>
</dbReference>
<dbReference type="InterPro" id="IPR036365">
    <property type="entry name" value="PGBD-like_sf"/>
</dbReference>
<reference evidence="24" key="2">
    <citation type="submission" date="2025-08" db="UniProtKB">
        <authorList>
            <consortium name="Ensembl"/>
        </authorList>
    </citation>
    <scope>IDENTIFICATION</scope>
</reference>
<evidence type="ECO:0000256" key="10">
    <source>
        <dbReference type="ARBA" id="ARBA00022833"/>
    </source>
</evidence>
<dbReference type="GO" id="GO:0030198">
    <property type="term" value="P:extracellular matrix organization"/>
    <property type="evidence" value="ECO:0007669"/>
    <property type="project" value="TreeGrafter"/>
</dbReference>
<dbReference type="PANTHER" id="PTHR10201:SF316">
    <property type="entry name" value="STROMELYSIN-2 PRECURSOR"/>
    <property type="match status" value="1"/>
</dbReference>
<keyword evidence="12" id="KW-0482">Metalloprotease</keyword>
<organism evidence="24 25">
    <name type="scientific">Amphiprion ocellaris</name>
    <name type="common">Clown anemonefish</name>
    <dbReference type="NCBI Taxonomy" id="80972"/>
    <lineage>
        <taxon>Eukaryota</taxon>
        <taxon>Metazoa</taxon>
        <taxon>Chordata</taxon>
        <taxon>Craniata</taxon>
        <taxon>Vertebrata</taxon>
        <taxon>Euteleostomi</taxon>
        <taxon>Actinopterygii</taxon>
        <taxon>Neopterygii</taxon>
        <taxon>Teleostei</taxon>
        <taxon>Neoteleostei</taxon>
        <taxon>Acanthomorphata</taxon>
        <taxon>Ovalentaria</taxon>
        <taxon>Pomacentridae</taxon>
        <taxon>Amphiprion</taxon>
    </lineage>
</organism>
<dbReference type="OMA" id="YYWRKSS"/>
<keyword evidence="6 16" id="KW-0479">Metal-binding</keyword>
<dbReference type="GO" id="GO:0004222">
    <property type="term" value="F:metalloendopeptidase activity"/>
    <property type="evidence" value="ECO:0007669"/>
    <property type="project" value="InterPro"/>
</dbReference>
<dbReference type="InterPro" id="IPR001818">
    <property type="entry name" value="Pept_M10_metallopeptidase"/>
</dbReference>
<feature type="binding site" evidence="16">
    <location>
        <position position="236"/>
    </location>
    <ligand>
        <name>Zn(2+)</name>
        <dbReference type="ChEBI" id="CHEBI:29105"/>
        <label>2</label>
        <note>catalytic</note>
    </ligand>
</feature>
<evidence type="ECO:0000256" key="18">
    <source>
        <dbReference type="PIRSR" id="PIRSR621190-3"/>
    </source>
</evidence>
<dbReference type="Pfam" id="PF01471">
    <property type="entry name" value="PG_binding_1"/>
    <property type="match status" value="1"/>
</dbReference>
<feature type="binding site" evidence="17">
    <location>
        <position position="206"/>
    </location>
    <ligand>
        <name>Ca(2+)</name>
        <dbReference type="ChEBI" id="CHEBI:29108"/>
        <label>3</label>
    </ligand>
</feature>
<feature type="binding site" evidence="17">
    <location>
        <position position="200"/>
    </location>
    <ligand>
        <name>Ca(2+)</name>
        <dbReference type="ChEBI" id="CHEBI:29108"/>
        <label>2</label>
    </ligand>
</feature>
<name>A0A3Q1CLJ0_AMPOC</name>
<evidence type="ECO:0000256" key="5">
    <source>
        <dbReference type="ARBA" id="ARBA00022670"/>
    </source>
</evidence>
<dbReference type="GeneTree" id="ENSGT00940000167100"/>
<dbReference type="Gene3D" id="2.110.10.10">
    <property type="entry name" value="Hemopexin-like domain"/>
    <property type="match status" value="1"/>
</dbReference>
<evidence type="ECO:0000313" key="24">
    <source>
        <dbReference type="Ensembl" id="ENSAOCP00000028737.2"/>
    </source>
</evidence>
<feature type="binding site" evidence="17">
    <location>
        <position position="204"/>
    </location>
    <ligand>
        <name>Zn(2+)</name>
        <dbReference type="ChEBI" id="CHEBI:29105"/>
        <label>1</label>
    </ligand>
</feature>
<evidence type="ECO:0000256" key="17">
    <source>
        <dbReference type="PIRSR" id="PIRSR621190-2"/>
    </source>
</evidence>
<evidence type="ECO:0000256" key="11">
    <source>
        <dbReference type="ARBA" id="ARBA00022837"/>
    </source>
</evidence>
<dbReference type="SMART" id="SM00235">
    <property type="entry name" value="ZnMc"/>
    <property type="match status" value="1"/>
</dbReference>
<keyword evidence="7 22" id="KW-0732">Signal</keyword>
<dbReference type="FunFam" id="3.40.390.10:FF:000007">
    <property type="entry name" value="Collagenase 3"/>
    <property type="match status" value="1"/>
</dbReference>
<feature type="chain" id="PRO_5043780874" description="Peptidase metallopeptidase domain-containing protein" evidence="22">
    <location>
        <begin position="27"/>
        <end position="497"/>
    </location>
</feature>
<keyword evidence="8" id="KW-0677">Repeat</keyword>
<evidence type="ECO:0000256" key="8">
    <source>
        <dbReference type="ARBA" id="ARBA00022737"/>
    </source>
</evidence>
<evidence type="ECO:0000256" key="7">
    <source>
        <dbReference type="ARBA" id="ARBA00022729"/>
    </source>
</evidence>
<evidence type="ECO:0000256" key="22">
    <source>
        <dbReference type="SAM" id="SignalP"/>
    </source>
</evidence>
<dbReference type="InterPro" id="IPR021190">
    <property type="entry name" value="Pept_M10A"/>
</dbReference>
<proteinExistence type="inferred from homology"/>
<feature type="binding site" evidence="17">
    <location>
        <position position="132"/>
    </location>
    <ligand>
        <name>Ca(2+)</name>
        <dbReference type="ChEBI" id="CHEBI:29108"/>
        <label>1</label>
    </ligand>
</feature>
<feature type="domain" description="Peptidase metallopeptidase" evidence="23">
    <location>
        <begin position="113"/>
        <end position="272"/>
    </location>
</feature>
<accession>A0A3Q1CLJ0</accession>
<feature type="binding site" evidence="17">
    <location>
        <position position="183"/>
    </location>
    <ligand>
        <name>Ca(2+)</name>
        <dbReference type="ChEBI" id="CHEBI:29108"/>
        <label>3</label>
    </ligand>
</feature>
<evidence type="ECO:0000256" key="20">
    <source>
        <dbReference type="PROSITE-ProRule" id="PRU01011"/>
    </source>
</evidence>
<keyword evidence="3" id="KW-0964">Secreted</keyword>
<evidence type="ECO:0000256" key="9">
    <source>
        <dbReference type="ARBA" id="ARBA00022801"/>
    </source>
</evidence>
<feature type="binding site" evidence="16">
    <location>
        <position position="226"/>
    </location>
    <ligand>
        <name>Zn(2+)</name>
        <dbReference type="ChEBI" id="CHEBI:29105"/>
        <label>2</label>
        <note>catalytic</note>
    </ligand>
</feature>
<evidence type="ECO:0000256" key="16">
    <source>
        <dbReference type="PIRSR" id="PIRSR001191-2"/>
    </source>
</evidence>
<feature type="binding site" evidence="17">
    <location>
        <position position="202"/>
    </location>
    <ligand>
        <name>Ca(2+)</name>
        <dbReference type="ChEBI" id="CHEBI:29108"/>
        <label>2</label>
    </ligand>
</feature>
<feature type="binding site" evidence="17">
    <location>
        <position position="209"/>
    </location>
    <ligand>
        <name>Ca(2+)</name>
        <dbReference type="ChEBI" id="CHEBI:29108"/>
        <label>3</label>
    </ligand>
</feature>
<evidence type="ECO:0000256" key="12">
    <source>
        <dbReference type="ARBA" id="ARBA00023049"/>
    </source>
</evidence>
<keyword evidence="11 17" id="KW-0106">Calcium</keyword>
<feature type="modified residue" description="Phosphotyrosine; by PKDCC" evidence="19">
    <location>
        <position position="391"/>
    </location>
</feature>
<keyword evidence="9" id="KW-0378">Hydrolase</keyword>
<dbReference type="PROSITE" id="PS51642">
    <property type="entry name" value="HEMOPEXIN_2"/>
    <property type="match status" value="2"/>
</dbReference>
<dbReference type="STRING" id="80972.ENSAOCP00000028737"/>
<evidence type="ECO:0000256" key="19">
    <source>
        <dbReference type="PIRSR" id="PIRSR621190-4"/>
    </source>
</evidence>
<dbReference type="Ensembl" id="ENSAOCT00000031273.2">
    <property type="protein sequence ID" value="ENSAOCP00000028737.2"/>
    <property type="gene ID" value="ENSAOCG00000018542.2"/>
</dbReference>
<dbReference type="InterPro" id="IPR006026">
    <property type="entry name" value="Peptidase_Metallo"/>
</dbReference>
<evidence type="ECO:0000256" key="1">
    <source>
        <dbReference type="ARBA" id="ARBA00004498"/>
    </source>
</evidence>
<feature type="binding site" evidence="17">
    <location>
        <position position="184"/>
    </location>
    <ligand>
        <name>Ca(2+)</name>
        <dbReference type="ChEBI" id="CHEBI:29108"/>
        <label>3</label>
    </ligand>
</feature>
<dbReference type="InterPro" id="IPR024079">
    <property type="entry name" value="MetalloPept_cat_dom_sf"/>
</dbReference>
<keyword evidence="14 18" id="KW-1015">Disulfide bond</keyword>
<dbReference type="PRINTS" id="PR00138">
    <property type="entry name" value="MATRIXIN"/>
</dbReference>
<evidence type="ECO:0000256" key="4">
    <source>
        <dbReference type="ARBA" id="ARBA00022530"/>
    </source>
</evidence>
<sequence>MERRKHWNKMSVFWIVLLGLLSLCHAAPTTAPTMSPEDQDLAEGYLSQFYADVGMTNSTLRRIRNNSFTQDLQAMQAFFGLEVTGTLDKETVDVMKAPRCGVSDISRYGHFPGRPKWTKRLITYRITRYTPDLAQRQVDTTIAQAFQLYSDVIPLDFKQVTSGTADIMILFQSRYHGDFYPFDGAGGVLAHANSPGQGQGGDTHFDDDESWTLTQRGVNLLLVAAHEFGHALGLDHSRDRRALMYPTYQYVNTNGYRLPDDDRRGVQALYGSRTTVPTTAPKPEPPPNPEPEDPTEPPNPRDEQCSRELVFDAATSIRGDLYFFKNGYYWRKSSSFQGIRLTKVNRKWSRINYVDAAYEVPNENVVTSSCLSTGRQYWGVTGIAKTIMPGYPKSITNLGLPSSVSKVDAAVYVSSTGKTLIFANNKYWSYDERRNQMDSGYPRYITQDFPGIGSKVDAAFENYGYLYFSDGPRQSEYYLPYRRVMRVLLNYGWLNCY</sequence>
<comment type="similarity">
    <text evidence="2">Belongs to the peptidase M10A family.</text>
</comment>
<dbReference type="SUPFAM" id="SSF47090">
    <property type="entry name" value="PGBD-like"/>
    <property type="match status" value="1"/>
</dbReference>
<dbReference type="PANTHER" id="PTHR10201">
    <property type="entry name" value="MATRIX METALLOPROTEINASE"/>
    <property type="match status" value="1"/>
</dbReference>
<evidence type="ECO:0000256" key="13">
    <source>
        <dbReference type="ARBA" id="ARBA00023145"/>
    </source>
</evidence>
<dbReference type="CDD" id="cd04278">
    <property type="entry name" value="ZnMc_MMP"/>
    <property type="match status" value="1"/>
</dbReference>
<feature type="binding site" evidence="17">
    <location>
        <position position="207"/>
    </location>
    <ligand>
        <name>Ca(2+)</name>
        <dbReference type="ChEBI" id="CHEBI:29108"/>
        <label>1</label>
    </ligand>
</feature>
<comment type="cofactor">
    <cofactor evidence="17">
        <name>Ca(2+)</name>
        <dbReference type="ChEBI" id="CHEBI:29108"/>
    </cofactor>
    <text evidence="17">Can bind about 5 Ca(2+) ions per subunit.</text>
</comment>
<feature type="binding site" evidence="17">
    <location>
        <position position="191"/>
    </location>
    <ligand>
        <name>Zn(2+)</name>
        <dbReference type="ChEBI" id="CHEBI:29105"/>
        <label>1</label>
    </ligand>
</feature>
<keyword evidence="5" id="KW-0645">Protease</keyword>
<keyword evidence="25" id="KW-1185">Reference proteome</keyword>
<feature type="binding site" evidence="17">
    <location>
        <position position="312"/>
    </location>
    <ligand>
        <name>Ca(2+)</name>
        <dbReference type="ChEBI" id="CHEBI:29108"/>
        <label>4</label>
    </ligand>
</feature>
<keyword evidence="10 16" id="KW-0862">Zinc</keyword>
<dbReference type="Pfam" id="PF00413">
    <property type="entry name" value="Peptidase_M10"/>
    <property type="match status" value="1"/>
</dbReference>
<evidence type="ECO:0000256" key="6">
    <source>
        <dbReference type="ARBA" id="ARBA00022723"/>
    </source>
</evidence>
<evidence type="ECO:0000313" key="25">
    <source>
        <dbReference type="Proteomes" id="UP001501940"/>
    </source>
</evidence>
<feature type="region of interest" description="Disordered" evidence="21">
    <location>
        <begin position="271"/>
        <end position="304"/>
    </location>
</feature>
<evidence type="ECO:0000259" key="23">
    <source>
        <dbReference type="SMART" id="SM00235"/>
    </source>
</evidence>
<dbReference type="GO" id="GO:0008270">
    <property type="term" value="F:zinc ion binding"/>
    <property type="evidence" value="ECO:0007669"/>
    <property type="project" value="InterPro"/>
</dbReference>
<dbReference type="SUPFAM" id="SSF50923">
    <property type="entry name" value="Hemopexin-like domain"/>
    <property type="match status" value="1"/>
</dbReference>
<comment type="subcellular location">
    <subcellularLocation>
        <location evidence="1">Secreted</location>
        <location evidence="1">Extracellular space</location>
        <location evidence="1">Extracellular matrix</location>
    </subcellularLocation>
</comment>
<dbReference type="SMART" id="SM00120">
    <property type="entry name" value="HX"/>
    <property type="match status" value="4"/>
</dbReference>
<dbReference type="CDD" id="cd00094">
    <property type="entry name" value="HX"/>
    <property type="match status" value="1"/>
</dbReference>
<feature type="binding site" evidence="17">
    <location>
        <position position="209"/>
    </location>
    <ligand>
        <name>Ca(2+)</name>
        <dbReference type="ChEBI" id="CHEBI:29108"/>
        <label>1</label>
    </ligand>
</feature>
<feature type="binding site" evidence="17">
    <location>
        <position position="355"/>
    </location>
    <ligand>
        <name>Ca(2+)</name>
        <dbReference type="ChEBI" id="CHEBI:29108"/>
        <label>4</label>
    </ligand>
</feature>
<feature type="binding site" evidence="16">
    <location>
        <position position="230"/>
    </location>
    <ligand>
        <name>Zn(2+)</name>
        <dbReference type="ChEBI" id="CHEBI:29105"/>
        <label>2</label>
        <note>catalytic</note>
    </ligand>
</feature>
<evidence type="ECO:0000256" key="3">
    <source>
        <dbReference type="ARBA" id="ARBA00022525"/>
    </source>
</evidence>
<feature type="repeat" description="Hemopexin" evidence="20">
    <location>
        <begin position="351"/>
        <end position="402"/>
    </location>
</feature>
<dbReference type="AlphaFoldDB" id="A0A3Q1CLJ0"/>
<dbReference type="InterPro" id="IPR036375">
    <property type="entry name" value="Hemopexin-like_dom_sf"/>
</dbReference>
<dbReference type="FunFam" id="2.110.10.10:FF:000002">
    <property type="entry name" value="Matrix metallopeptidase 3"/>
    <property type="match status" value="1"/>
</dbReference>
<keyword evidence="4" id="KW-0272">Extracellular matrix</keyword>
<comment type="cofactor">
    <cofactor evidence="17">
        <name>Zn(2+)</name>
        <dbReference type="ChEBI" id="CHEBI:29105"/>
    </cofactor>
    <text evidence="17">Binds 2 Zn(2+) ions per subunit.</text>
</comment>
<dbReference type="GO" id="GO:0030574">
    <property type="term" value="P:collagen catabolic process"/>
    <property type="evidence" value="ECO:0007669"/>
    <property type="project" value="TreeGrafter"/>
</dbReference>
<dbReference type="InterPro" id="IPR002477">
    <property type="entry name" value="Peptidoglycan-bd-like"/>
</dbReference>
<keyword evidence="13" id="KW-0865">Zymogen</keyword>
<feature type="binding site" evidence="17">
    <location>
        <position position="178"/>
    </location>
    <ligand>
        <name>Zn(2+)</name>
        <dbReference type="ChEBI" id="CHEBI:29105"/>
        <label>1</label>
    </ligand>
</feature>
<reference evidence="24 25" key="1">
    <citation type="submission" date="2022-01" db="EMBL/GenBank/DDBJ databases">
        <title>A chromosome-scale genome assembly of the false clownfish, Amphiprion ocellaris.</title>
        <authorList>
            <person name="Ryu T."/>
        </authorList>
    </citation>
    <scope>NUCLEOTIDE SEQUENCE [LARGE SCALE GENOMIC DNA]</scope>
</reference>
<protein>
    <recommendedName>
        <fullName evidence="23">Peptidase metallopeptidase domain-containing protein</fullName>
    </recommendedName>
</protein>
<dbReference type="GO" id="GO:0006508">
    <property type="term" value="P:proteolysis"/>
    <property type="evidence" value="ECO:0007669"/>
    <property type="project" value="UniProtKB-KW"/>
</dbReference>
<feature type="disulfide bond" evidence="18">
    <location>
        <begin position="305"/>
        <end position="496"/>
    </location>
</feature>
<feature type="compositionally biased region" description="Pro residues" evidence="21">
    <location>
        <begin position="280"/>
        <end position="289"/>
    </location>
</feature>
<evidence type="ECO:0000256" key="14">
    <source>
        <dbReference type="ARBA" id="ARBA00023157"/>
    </source>
</evidence>
<dbReference type="GO" id="GO:0031012">
    <property type="term" value="C:extracellular matrix"/>
    <property type="evidence" value="ECO:0007669"/>
    <property type="project" value="InterPro"/>
</dbReference>
<feature type="binding site" evidence="17">
    <location>
        <position position="166"/>
    </location>
    <ligand>
        <name>Ca(2+)</name>
        <dbReference type="ChEBI" id="CHEBI:29108"/>
        <label>2</label>
    </ligand>
</feature>
<dbReference type="InterPro" id="IPR018487">
    <property type="entry name" value="Hemopexin-like_repeat"/>
</dbReference>
<dbReference type="SUPFAM" id="SSF55486">
    <property type="entry name" value="Metalloproteases ('zincins'), catalytic domain"/>
    <property type="match status" value="1"/>
</dbReference>
<feature type="active site" evidence="15">
    <location>
        <position position="227"/>
    </location>
</feature>
<feature type="binding site" evidence="17">
    <location>
        <position position="357"/>
    </location>
    <ligand>
        <name>Ca(2+)</name>
        <dbReference type="ChEBI" id="CHEBI:29108"/>
        <label>5</label>
    </ligand>
</feature>
<dbReference type="Proteomes" id="UP001501940">
    <property type="component" value="Chromosome 7"/>
</dbReference>
<feature type="repeat" description="Hemopexin" evidence="20">
    <location>
        <begin position="404"/>
        <end position="452"/>
    </location>
</feature>
<evidence type="ECO:0000256" key="15">
    <source>
        <dbReference type="PIRSR" id="PIRSR001191-1"/>
    </source>
</evidence>
<dbReference type="InterPro" id="IPR033739">
    <property type="entry name" value="M10A_MMP"/>
</dbReference>
<feature type="binding site" description="in inhibited form" evidence="17">
    <location>
        <position position="100"/>
    </location>
    <ligand>
        <name>Zn(2+)</name>
        <dbReference type="ChEBI" id="CHEBI:29105"/>
        <label>2</label>
        <note>catalytic</note>
    </ligand>
</feature>
<feature type="signal peptide" evidence="22">
    <location>
        <begin position="1"/>
        <end position="26"/>
    </location>
</feature>
<feature type="binding site" evidence="17">
    <location>
        <position position="410"/>
    </location>
    <ligand>
        <name>Ca(2+)</name>
        <dbReference type="ChEBI" id="CHEBI:29108"/>
        <label>5</label>
    </ligand>
</feature>
<evidence type="ECO:0000256" key="2">
    <source>
        <dbReference type="ARBA" id="ARBA00010370"/>
    </source>
</evidence>
<feature type="binding site" evidence="17">
    <location>
        <position position="176"/>
    </location>
    <ligand>
        <name>Zn(2+)</name>
        <dbReference type="ChEBI" id="CHEBI:29105"/>
        <label>1</label>
    </ligand>
</feature>
<evidence type="ECO:0000256" key="21">
    <source>
        <dbReference type="SAM" id="MobiDB-lite"/>
    </source>
</evidence>
<feature type="binding site" evidence="17">
    <location>
        <position position="244"/>
    </location>
    <ligand>
        <name>Zn(2+)</name>
        <dbReference type="ChEBI" id="CHEBI:29105"/>
        <label>2</label>
        <note>catalytic</note>
    </ligand>
</feature>
<feature type="binding site" evidence="17">
    <location>
        <position position="457"/>
    </location>
    <ligand>
        <name>Ca(2+)</name>
        <dbReference type="ChEBI" id="CHEBI:29108"/>
        <label>4</label>
    </ligand>
</feature>